<sequence>MSSQSSQPAHTSLEGDEEEQHSQAQVDPGAEIARLKRRLAASQDEVKELTQGKVKKPPTTVTMGRAIRRLLQKGANDARSDDVRRIKEEIALWLNLAHAPNPPLNTKSRSDRGLHNDITGRLLCPIEYDWDDELVRNGIRAGTINISEDYFLRCFYPYGIGDPDNVEKGFLRSGLLVKTYSNIFISPSSSDSFSDEDENGAARKKQCSTNSQKKATKCNVANILGMDGRVTPRSIAYAAVLLAFNLTDASYWMEVPSGQAATRRSQNLLKWWSTQIFPHHNGASTNSRKSRNKLLAQRAAREESVPL</sequence>
<dbReference type="AlphaFoldDB" id="A0A0D2MCY0"/>
<feature type="region of interest" description="Disordered" evidence="1">
    <location>
        <begin position="281"/>
        <end position="307"/>
    </location>
</feature>
<dbReference type="Proteomes" id="UP000054270">
    <property type="component" value="Unassembled WGS sequence"/>
</dbReference>
<protein>
    <submittedName>
        <fullName evidence="2">Uncharacterized protein</fullName>
    </submittedName>
</protein>
<dbReference type="EMBL" id="KN817558">
    <property type="protein sequence ID" value="KJA21368.1"/>
    <property type="molecule type" value="Genomic_DNA"/>
</dbReference>
<dbReference type="OMA" id="SWIAEIF"/>
<gene>
    <name evidence="2" type="ORF">HYPSUDRAFT_202935</name>
</gene>
<feature type="compositionally biased region" description="Polar residues" evidence="1">
    <location>
        <begin position="1"/>
        <end position="10"/>
    </location>
</feature>
<evidence type="ECO:0000313" key="3">
    <source>
        <dbReference type="Proteomes" id="UP000054270"/>
    </source>
</evidence>
<dbReference type="Pfam" id="PF20414">
    <property type="entry name" value="DUF6698"/>
    <property type="match status" value="1"/>
</dbReference>
<proteinExistence type="predicted"/>
<dbReference type="STRING" id="945553.A0A0D2MCY0"/>
<name>A0A0D2MCY0_HYPSF</name>
<organism evidence="2 3">
    <name type="scientific">Hypholoma sublateritium (strain FD-334 SS-4)</name>
    <dbReference type="NCBI Taxonomy" id="945553"/>
    <lineage>
        <taxon>Eukaryota</taxon>
        <taxon>Fungi</taxon>
        <taxon>Dikarya</taxon>
        <taxon>Basidiomycota</taxon>
        <taxon>Agaricomycotina</taxon>
        <taxon>Agaricomycetes</taxon>
        <taxon>Agaricomycetidae</taxon>
        <taxon>Agaricales</taxon>
        <taxon>Agaricineae</taxon>
        <taxon>Strophariaceae</taxon>
        <taxon>Hypholoma</taxon>
    </lineage>
</organism>
<dbReference type="OrthoDB" id="2662502at2759"/>
<feature type="region of interest" description="Disordered" evidence="1">
    <location>
        <begin position="42"/>
        <end position="61"/>
    </location>
</feature>
<evidence type="ECO:0000313" key="2">
    <source>
        <dbReference type="EMBL" id="KJA21368.1"/>
    </source>
</evidence>
<reference evidence="3" key="1">
    <citation type="submission" date="2014-04" db="EMBL/GenBank/DDBJ databases">
        <title>Evolutionary Origins and Diversification of the Mycorrhizal Mutualists.</title>
        <authorList>
            <consortium name="DOE Joint Genome Institute"/>
            <consortium name="Mycorrhizal Genomics Consortium"/>
            <person name="Kohler A."/>
            <person name="Kuo A."/>
            <person name="Nagy L.G."/>
            <person name="Floudas D."/>
            <person name="Copeland A."/>
            <person name="Barry K.W."/>
            <person name="Cichocki N."/>
            <person name="Veneault-Fourrey C."/>
            <person name="LaButti K."/>
            <person name="Lindquist E.A."/>
            <person name="Lipzen A."/>
            <person name="Lundell T."/>
            <person name="Morin E."/>
            <person name="Murat C."/>
            <person name="Riley R."/>
            <person name="Ohm R."/>
            <person name="Sun H."/>
            <person name="Tunlid A."/>
            <person name="Henrissat B."/>
            <person name="Grigoriev I.V."/>
            <person name="Hibbett D.S."/>
            <person name="Martin F."/>
        </authorList>
    </citation>
    <scope>NUCLEOTIDE SEQUENCE [LARGE SCALE GENOMIC DNA]</scope>
    <source>
        <strain evidence="3">FD-334 SS-4</strain>
    </source>
</reference>
<evidence type="ECO:0000256" key="1">
    <source>
        <dbReference type="SAM" id="MobiDB-lite"/>
    </source>
</evidence>
<dbReference type="InterPro" id="IPR046521">
    <property type="entry name" value="DUF6698"/>
</dbReference>
<feature type="region of interest" description="Disordered" evidence="1">
    <location>
        <begin position="1"/>
        <end position="31"/>
    </location>
</feature>
<accession>A0A0D2MCY0</accession>
<keyword evidence="3" id="KW-1185">Reference proteome</keyword>